<organism evidence="2 3">
    <name type="scientific">Cajanus cajan</name>
    <name type="common">Pigeon pea</name>
    <name type="synonym">Cajanus indicus</name>
    <dbReference type="NCBI Taxonomy" id="3821"/>
    <lineage>
        <taxon>Eukaryota</taxon>
        <taxon>Viridiplantae</taxon>
        <taxon>Streptophyta</taxon>
        <taxon>Embryophyta</taxon>
        <taxon>Tracheophyta</taxon>
        <taxon>Spermatophyta</taxon>
        <taxon>Magnoliopsida</taxon>
        <taxon>eudicotyledons</taxon>
        <taxon>Gunneridae</taxon>
        <taxon>Pentapetalae</taxon>
        <taxon>rosids</taxon>
        <taxon>fabids</taxon>
        <taxon>Fabales</taxon>
        <taxon>Fabaceae</taxon>
        <taxon>Papilionoideae</taxon>
        <taxon>50 kb inversion clade</taxon>
        <taxon>NPAAA clade</taxon>
        <taxon>indigoferoid/millettioid clade</taxon>
        <taxon>Phaseoleae</taxon>
        <taxon>Cajanus</taxon>
    </lineage>
</organism>
<feature type="domain" description="Reverse transcriptase Ty1/copia-type" evidence="1">
    <location>
        <begin position="17"/>
        <end position="78"/>
    </location>
</feature>
<dbReference type="Pfam" id="PF07727">
    <property type="entry name" value="RVT_2"/>
    <property type="match status" value="1"/>
</dbReference>
<keyword evidence="3" id="KW-1185">Reference proteome</keyword>
<sequence>MRQAMIAKMQALEHSGTWKLVPLPPGKQPIGCRWVYAIKVGPNSTLDQLKAKLVAKGYTQIYGLNYGDTFPPMASYSSSLSCYGNYSPLASPTITH</sequence>
<reference evidence="2 3" key="1">
    <citation type="journal article" date="2012" name="Nat. Biotechnol.">
        <title>Draft genome sequence of pigeonpea (Cajanus cajan), an orphan legume crop of resource-poor farmers.</title>
        <authorList>
            <person name="Varshney R.K."/>
            <person name="Chen W."/>
            <person name="Li Y."/>
            <person name="Bharti A.K."/>
            <person name="Saxena R.K."/>
            <person name="Schlueter J.A."/>
            <person name="Donoghue M.T."/>
            <person name="Azam S."/>
            <person name="Fan G."/>
            <person name="Whaley A.M."/>
            <person name="Farmer A.D."/>
            <person name="Sheridan J."/>
            <person name="Iwata A."/>
            <person name="Tuteja R."/>
            <person name="Penmetsa R.V."/>
            <person name="Wu W."/>
            <person name="Upadhyaya H.D."/>
            <person name="Yang S.P."/>
            <person name="Shah T."/>
            <person name="Saxena K.B."/>
            <person name="Michael T."/>
            <person name="McCombie W.R."/>
            <person name="Yang B."/>
            <person name="Zhang G."/>
            <person name="Yang H."/>
            <person name="Wang J."/>
            <person name="Spillane C."/>
            <person name="Cook D.R."/>
            <person name="May G.D."/>
            <person name="Xu X."/>
            <person name="Jackson S.A."/>
        </authorList>
    </citation>
    <scope>NUCLEOTIDE SEQUENCE [LARGE SCALE GENOMIC DNA]</scope>
    <source>
        <strain evidence="3">cv. Asha</strain>
    </source>
</reference>
<dbReference type="AlphaFoldDB" id="A0A151SJQ4"/>
<dbReference type="Proteomes" id="UP000075243">
    <property type="component" value="Chromosome 11"/>
</dbReference>
<dbReference type="EMBL" id="CM003613">
    <property type="protein sequence ID" value="KYP55066.1"/>
    <property type="molecule type" value="Genomic_DNA"/>
</dbReference>
<protein>
    <submittedName>
        <fullName evidence="2">Retrovirus-related Pol polyprotein from transposon TNT 1-94</fullName>
    </submittedName>
</protein>
<name>A0A151SJQ4_CAJCA</name>
<gene>
    <name evidence="2" type="ORF">KK1_001271</name>
</gene>
<evidence type="ECO:0000313" key="3">
    <source>
        <dbReference type="Proteomes" id="UP000075243"/>
    </source>
</evidence>
<evidence type="ECO:0000259" key="1">
    <source>
        <dbReference type="Pfam" id="PF07727"/>
    </source>
</evidence>
<dbReference type="Gramene" id="C.cajan_01239.t">
    <property type="protein sequence ID" value="C.cajan_01239.t.cds1"/>
    <property type="gene ID" value="C.cajan_01239"/>
</dbReference>
<dbReference type="InterPro" id="IPR013103">
    <property type="entry name" value="RVT_2"/>
</dbReference>
<proteinExistence type="predicted"/>
<dbReference type="STRING" id="3821.A0A151SJQ4"/>
<accession>A0A151SJQ4</accession>
<evidence type="ECO:0000313" key="2">
    <source>
        <dbReference type="EMBL" id="KYP55066.1"/>
    </source>
</evidence>